<proteinExistence type="predicted"/>
<keyword evidence="4" id="KW-0808">Transferase</keyword>
<keyword evidence="9" id="KW-0812">Transmembrane</keyword>
<dbReference type="EMBL" id="JAVREZ010000008">
    <property type="protein sequence ID" value="MDT0483229.1"/>
    <property type="molecule type" value="Genomic_DNA"/>
</dbReference>
<evidence type="ECO:0000259" key="11">
    <source>
        <dbReference type="Pfam" id="PF07730"/>
    </source>
</evidence>
<evidence type="ECO:0000256" key="8">
    <source>
        <dbReference type="ARBA" id="ARBA00023012"/>
    </source>
</evidence>
<keyword evidence="6 12" id="KW-0418">Kinase</keyword>
<dbReference type="SUPFAM" id="SSF55874">
    <property type="entry name" value="ATPase domain of HSP90 chaperone/DNA topoisomerase II/histidine kinase"/>
    <property type="match status" value="1"/>
</dbReference>
<organism evidence="12 13">
    <name type="scientific">Streptomyces doebereineriae</name>
    <dbReference type="NCBI Taxonomy" id="3075528"/>
    <lineage>
        <taxon>Bacteria</taxon>
        <taxon>Bacillati</taxon>
        <taxon>Actinomycetota</taxon>
        <taxon>Actinomycetes</taxon>
        <taxon>Kitasatosporales</taxon>
        <taxon>Streptomycetaceae</taxon>
        <taxon>Streptomyces</taxon>
    </lineage>
</organism>
<dbReference type="Pfam" id="PF07730">
    <property type="entry name" value="HisKA_3"/>
    <property type="match status" value="1"/>
</dbReference>
<dbReference type="CDD" id="cd16917">
    <property type="entry name" value="HATPase_UhpB-NarQ-NarX-like"/>
    <property type="match status" value="1"/>
</dbReference>
<dbReference type="Proteomes" id="UP001183824">
    <property type="component" value="Unassembled WGS sequence"/>
</dbReference>
<reference evidence="13" key="1">
    <citation type="submission" date="2023-07" db="EMBL/GenBank/DDBJ databases">
        <title>30 novel species of actinomycetes from the DSMZ collection.</title>
        <authorList>
            <person name="Nouioui I."/>
        </authorList>
    </citation>
    <scope>NUCLEOTIDE SEQUENCE [LARGE SCALE GENOMIC DNA]</scope>
    <source>
        <strain evidence="13">DSM 41640</strain>
    </source>
</reference>
<evidence type="ECO:0000256" key="5">
    <source>
        <dbReference type="ARBA" id="ARBA00022741"/>
    </source>
</evidence>
<gene>
    <name evidence="12" type="ORF">RNB18_23995</name>
</gene>
<evidence type="ECO:0000259" key="10">
    <source>
        <dbReference type="Pfam" id="PF02518"/>
    </source>
</evidence>
<dbReference type="Pfam" id="PF02518">
    <property type="entry name" value="HATPase_c"/>
    <property type="match status" value="1"/>
</dbReference>
<dbReference type="GO" id="GO:0016301">
    <property type="term" value="F:kinase activity"/>
    <property type="evidence" value="ECO:0007669"/>
    <property type="project" value="UniProtKB-KW"/>
</dbReference>
<dbReference type="InterPro" id="IPR036890">
    <property type="entry name" value="HATPase_C_sf"/>
</dbReference>
<keyword evidence="3" id="KW-0597">Phosphoprotein</keyword>
<sequence length="395" mass="42259">MIDSILRCRPRFCDTALPLGLFACSFPGSLVTLPGSDPTVAWWPGVLLTGPACVALLWRRNRPRATTAVAMACATAVSAFGYILTVLLLGPLMTALYYLALRTDRRTANTFAFASIACLISVALMAGPGDEPLVLKLLGPAAWLLLPVALGTTTRLRGAYLEAVQTRAEHAERTREEETRHRVTAERMRIARDLHDVVAHHLLLANIQAGTVSRMLPARPGEAGKIAAELTSTTSSALCELKSTVGLLRHDADRTTESDRTPEHTPGLARLPELAASFRHAGLTVAVTTEGTARPLSAGTDLTAYRIVQEALTNVTKHAAVDTAEVRLVHRADDLLLSVVNDGPAYANSPSPGGGYGLIGMRERARSAGGRIRTGRLVQGGFEVVVELPYHPDTD</sequence>
<comment type="catalytic activity">
    <reaction evidence="1">
        <text>ATP + protein L-histidine = ADP + protein N-phospho-L-histidine.</text>
        <dbReference type="EC" id="2.7.13.3"/>
    </reaction>
</comment>
<evidence type="ECO:0000256" key="2">
    <source>
        <dbReference type="ARBA" id="ARBA00012438"/>
    </source>
</evidence>
<evidence type="ECO:0000256" key="9">
    <source>
        <dbReference type="SAM" id="Phobius"/>
    </source>
</evidence>
<evidence type="ECO:0000256" key="6">
    <source>
        <dbReference type="ARBA" id="ARBA00022777"/>
    </source>
</evidence>
<evidence type="ECO:0000313" key="13">
    <source>
        <dbReference type="Proteomes" id="UP001183824"/>
    </source>
</evidence>
<feature type="transmembrane region" description="Helical" evidence="9">
    <location>
        <begin position="79"/>
        <end position="101"/>
    </location>
</feature>
<keyword evidence="9" id="KW-0472">Membrane</keyword>
<keyword evidence="7" id="KW-0067">ATP-binding</keyword>
<dbReference type="InterPro" id="IPR050482">
    <property type="entry name" value="Sensor_HK_TwoCompSys"/>
</dbReference>
<evidence type="ECO:0000313" key="12">
    <source>
        <dbReference type="EMBL" id="MDT0483229.1"/>
    </source>
</evidence>
<evidence type="ECO:0000256" key="3">
    <source>
        <dbReference type="ARBA" id="ARBA00022553"/>
    </source>
</evidence>
<dbReference type="InterPro" id="IPR003594">
    <property type="entry name" value="HATPase_dom"/>
</dbReference>
<evidence type="ECO:0000256" key="1">
    <source>
        <dbReference type="ARBA" id="ARBA00000085"/>
    </source>
</evidence>
<dbReference type="Gene3D" id="1.20.5.1930">
    <property type="match status" value="1"/>
</dbReference>
<protein>
    <recommendedName>
        <fullName evidence="2">histidine kinase</fullName>
        <ecNumber evidence="2">2.7.13.3</ecNumber>
    </recommendedName>
</protein>
<evidence type="ECO:0000256" key="4">
    <source>
        <dbReference type="ARBA" id="ARBA00022679"/>
    </source>
</evidence>
<feature type="transmembrane region" description="Helical" evidence="9">
    <location>
        <begin position="40"/>
        <end position="58"/>
    </location>
</feature>
<keyword evidence="13" id="KW-1185">Reference proteome</keyword>
<dbReference type="PANTHER" id="PTHR24421:SF10">
    <property type="entry name" value="NITRATE_NITRITE SENSOR PROTEIN NARQ"/>
    <property type="match status" value="1"/>
</dbReference>
<dbReference type="EC" id="2.7.13.3" evidence="2"/>
<name>A0ABU2VCD7_9ACTN</name>
<keyword evidence="5" id="KW-0547">Nucleotide-binding</keyword>
<dbReference type="PANTHER" id="PTHR24421">
    <property type="entry name" value="NITRATE/NITRITE SENSOR PROTEIN NARX-RELATED"/>
    <property type="match status" value="1"/>
</dbReference>
<dbReference type="Gene3D" id="3.30.565.10">
    <property type="entry name" value="Histidine kinase-like ATPase, C-terminal domain"/>
    <property type="match status" value="1"/>
</dbReference>
<comment type="caution">
    <text evidence="12">The sequence shown here is derived from an EMBL/GenBank/DDBJ whole genome shotgun (WGS) entry which is preliminary data.</text>
</comment>
<keyword evidence="8" id="KW-0902">Two-component regulatory system</keyword>
<feature type="domain" description="Histidine kinase/HSP90-like ATPase" evidence="10">
    <location>
        <begin position="303"/>
        <end position="390"/>
    </location>
</feature>
<evidence type="ECO:0000256" key="7">
    <source>
        <dbReference type="ARBA" id="ARBA00022840"/>
    </source>
</evidence>
<keyword evidence="9" id="KW-1133">Transmembrane helix</keyword>
<feature type="transmembrane region" description="Helical" evidence="9">
    <location>
        <begin position="12"/>
        <end position="34"/>
    </location>
</feature>
<dbReference type="InterPro" id="IPR011712">
    <property type="entry name" value="Sig_transdc_His_kin_sub3_dim/P"/>
</dbReference>
<feature type="domain" description="Signal transduction histidine kinase subgroup 3 dimerisation and phosphoacceptor" evidence="11">
    <location>
        <begin position="186"/>
        <end position="252"/>
    </location>
</feature>
<accession>A0ABU2VCD7</accession>
<dbReference type="RefSeq" id="WP_311716172.1">
    <property type="nucleotide sequence ID" value="NZ_JAVREZ010000008.1"/>
</dbReference>